<gene>
    <name evidence="2" type="ORF">DP83_04610</name>
</gene>
<evidence type="ECO:0000313" key="3">
    <source>
        <dbReference type="Proteomes" id="UP000027331"/>
    </source>
</evidence>
<evidence type="ECO:0000259" key="1">
    <source>
        <dbReference type="Pfam" id="PF13193"/>
    </source>
</evidence>
<protein>
    <recommendedName>
        <fullName evidence="1">AMP-binding enzyme C-terminal domain-containing protein</fullName>
    </recommendedName>
</protein>
<dbReference type="SUPFAM" id="SSF56801">
    <property type="entry name" value="Acetyl-CoA synthetase-like"/>
    <property type="match status" value="1"/>
</dbReference>
<organism evidence="2 3">
    <name type="scientific">Vibrio metoecus</name>
    <dbReference type="NCBI Taxonomy" id="1481663"/>
    <lineage>
        <taxon>Bacteria</taxon>
        <taxon>Pseudomonadati</taxon>
        <taxon>Pseudomonadota</taxon>
        <taxon>Gammaproteobacteria</taxon>
        <taxon>Vibrionales</taxon>
        <taxon>Vibrionaceae</taxon>
        <taxon>Vibrio</taxon>
    </lineage>
</organism>
<dbReference type="EMBL" id="JJMN01000061">
    <property type="protein sequence ID" value="KDO13960.1"/>
    <property type="molecule type" value="Genomic_DNA"/>
</dbReference>
<dbReference type="Gene3D" id="3.30.300.30">
    <property type="match status" value="1"/>
</dbReference>
<dbReference type="InterPro" id="IPR042099">
    <property type="entry name" value="ANL_N_sf"/>
</dbReference>
<dbReference type="Pfam" id="PF13193">
    <property type="entry name" value="AMP-binding_C"/>
    <property type="match status" value="1"/>
</dbReference>
<name>A0ABR4RXE4_VIBMT</name>
<reference evidence="2 3" key="1">
    <citation type="submission" date="2014-04" db="EMBL/GenBank/DDBJ databases">
        <title>Vibrio metecus sp. nov., a close relative of Vibrio cholerae isolated from coastal brackish ponds and clinical specimens.</title>
        <authorList>
            <person name="Kirchberger P.C."/>
            <person name="Turnsek M."/>
            <person name="Hunt D.E."/>
            <person name="Haley B.J."/>
            <person name="Colwell R."/>
            <person name="Polz M.F."/>
            <person name="Tarr C.L."/>
            <person name="Boucher Y."/>
        </authorList>
    </citation>
    <scope>NUCLEOTIDE SEQUENCE [LARGE SCALE GENOMIC DNA]</scope>
    <source>
        <strain evidence="3">PPCK-2014</strain>
    </source>
</reference>
<dbReference type="InterPro" id="IPR045851">
    <property type="entry name" value="AMP-bd_C_sf"/>
</dbReference>
<keyword evidence="3" id="KW-1185">Reference proteome</keyword>
<dbReference type="PANTHER" id="PTHR42921:SF1">
    <property type="entry name" value="ACETOACETYL-COA SYNTHETASE"/>
    <property type="match status" value="1"/>
</dbReference>
<dbReference type="Proteomes" id="UP000027331">
    <property type="component" value="Unassembled WGS sequence"/>
</dbReference>
<evidence type="ECO:0000313" key="2">
    <source>
        <dbReference type="EMBL" id="KDO13960.1"/>
    </source>
</evidence>
<comment type="caution">
    <text evidence="2">The sequence shown here is derived from an EMBL/GenBank/DDBJ whole genome shotgun (WGS) entry which is preliminary data.</text>
</comment>
<dbReference type="Gene3D" id="3.40.50.12780">
    <property type="entry name" value="N-terminal domain of ligase-like"/>
    <property type="match status" value="1"/>
</dbReference>
<dbReference type="PANTHER" id="PTHR42921">
    <property type="entry name" value="ACETOACETYL-COA SYNTHETASE"/>
    <property type="match status" value="1"/>
</dbReference>
<sequence length="216" mass="24102">MSPVYRGECQGAGLGLDVVAYNTQGSAIIAERGELVCRNSFPNQPIGFWHDDGSRYQQAYWDKFPGVWHHGDEIEISTTGGVVFFGRSDTVLNPGGVRIGTAEIYQQVNALPEIQDSIAIGRRIERDEQVILFVQLTDHVHLDEPLKQKIRTLLRDRCSPRHVPAHIYAISEIPRTKSGKLVELAVKQVCHGEQVQNISAIANPQTLREIENLLLA</sequence>
<dbReference type="InterPro" id="IPR025110">
    <property type="entry name" value="AMP-bd_C"/>
</dbReference>
<feature type="domain" description="AMP-binding enzyme C-terminal" evidence="1">
    <location>
        <begin position="107"/>
        <end position="180"/>
    </location>
</feature>
<accession>A0ABR4RXE4</accession>
<proteinExistence type="predicted"/>